<feature type="non-terminal residue" evidence="2">
    <location>
        <position position="113"/>
    </location>
</feature>
<protein>
    <submittedName>
        <fullName evidence="2">AAA family ATPase</fullName>
    </submittedName>
</protein>
<dbReference type="GO" id="GO:0016887">
    <property type="term" value="F:ATP hydrolysis activity"/>
    <property type="evidence" value="ECO:0007669"/>
    <property type="project" value="InterPro"/>
</dbReference>
<reference evidence="2 3" key="1">
    <citation type="journal article" date="2018" name="Nat. Biotechnol.">
        <title>A standardized bacterial taxonomy based on genome phylogeny substantially revises the tree of life.</title>
        <authorList>
            <person name="Parks D.H."/>
            <person name="Chuvochina M."/>
            <person name="Waite D.W."/>
            <person name="Rinke C."/>
            <person name="Skarshewski A."/>
            <person name="Chaumeil P.A."/>
            <person name="Hugenholtz P."/>
        </authorList>
    </citation>
    <scope>NUCLEOTIDE SEQUENCE [LARGE SCALE GENOMIC DNA]</scope>
    <source>
        <strain evidence="2">UBA8739</strain>
    </source>
</reference>
<gene>
    <name evidence="2" type="ORF">DCK97_01650</name>
</gene>
<dbReference type="Pfam" id="PF00004">
    <property type="entry name" value="AAA"/>
    <property type="match status" value="1"/>
</dbReference>
<dbReference type="PANTHER" id="PTHR13779:SF7">
    <property type="entry name" value="ATPASE WRNIP1"/>
    <property type="match status" value="1"/>
</dbReference>
<dbReference type="Proteomes" id="UP000257706">
    <property type="component" value="Unassembled WGS sequence"/>
</dbReference>
<evidence type="ECO:0000313" key="3">
    <source>
        <dbReference type="Proteomes" id="UP000257706"/>
    </source>
</evidence>
<comment type="caution">
    <text evidence="2">The sequence shown here is derived from an EMBL/GenBank/DDBJ whole genome shotgun (WGS) entry which is preliminary data.</text>
</comment>
<dbReference type="InterPro" id="IPR051314">
    <property type="entry name" value="AAA_ATPase_RarA/MGS1/WRNIP1"/>
</dbReference>
<dbReference type="EMBL" id="DMAI01000024">
    <property type="protein sequence ID" value="HAE46100.1"/>
    <property type="molecule type" value="Genomic_DNA"/>
</dbReference>
<dbReference type="SUPFAM" id="SSF52540">
    <property type="entry name" value="P-loop containing nucleoside triphosphate hydrolases"/>
    <property type="match status" value="1"/>
</dbReference>
<evidence type="ECO:0000259" key="1">
    <source>
        <dbReference type="Pfam" id="PF00004"/>
    </source>
</evidence>
<dbReference type="AlphaFoldDB" id="A0A3B9IEA2"/>
<dbReference type="GO" id="GO:0005524">
    <property type="term" value="F:ATP binding"/>
    <property type="evidence" value="ECO:0007669"/>
    <property type="project" value="InterPro"/>
</dbReference>
<evidence type="ECO:0000313" key="2">
    <source>
        <dbReference type="EMBL" id="HAE46100.1"/>
    </source>
</evidence>
<feature type="domain" description="ATPase AAA-type core" evidence="1">
    <location>
        <begin position="50"/>
        <end position="113"/>
    </location>
</feature>
<sequence>MATLFDAATPRPLADRLRPGRIGEIVGQDHLFGPDGPVTRMVQAKRLASLILWGPPGTGKTTLARLLAEATGMRFAALSAVFSTVADLRKAFAEAAALRDTGRQTLLFVDEIH</sequence>
<proteinExistence type="predicted"/>
<dbReference type="GO" id="GO:0006261">
    <property type="term" value="P:DNA-templated DNA replication"/>
    <property type="evidence" value="ECO:0007669"/>
    <property type="project" value="TreeGrafter"/>
</dbReference>
<dbReference type="GO" id="GO:0008047">
    <property type="term" value="F:enzyme activator activity"/>
    <property type="evidence" value="ECO:0007669"/>
    <property type="project" value="TreeGrafter"/>
</dbReference>
<dbReference type="GO" id="GO:0017116">
    <property type="term" value="F:single-stranded DNA helicase activity"/>
    <property type="evidence" value="ECO:0007669"/>
    <property type="project" value="TreeGrafter"/>
</dbReference>
<accession>A0A3B9IEA2</accession>
<dbReference type="InterPro" id="IPR027417">
    <property type="entry name" value="P-loop_NTPase"/>
</dbReference>
<dbReference type="InterPro" id="IPR003959">
    <property type="entry name" value="ATPase_AAA_core"/>
</dbReference>
<name>A0A3B9IEA2_9PROT</name>
<dbReference type="PANTHER" id="PTHR13779">
    <property type="entry name" value="WERNER HELICASE-INTERACTING PROTEIN 1 FAMILY MEMBER"/>
    <property type="match status" value="1"/>
</dbReference>
<dbReference type="GO" id="GO:0000731">
    <property type="term" value="P:DNA synthesis involved in DNA repair"/>
    <property type="evidence" value="ECO:0007669"/>
    <property type="project" value="TreeGrafter"/>
</dbReference>
<dbReference type="Gene3D" id="3.40.50.300">
    <property type="entry name" value="P-loop containing nucleotide triphosphate hydrolases"/>
    <property type="match status" value="1"/>
</dbReference>
<organism evidence="2 3">
    <name type="scientific">Tistrella mobilis</name>
    <dbReference type="NCBI Taxonomy" id="171437"/>
    <lineage>
        <taxon>Bacteria</taxon>
        <taxon>Pseudomonadati</taxon>
        <taxon>Pseudomonadota</taxon>
        <taxon>Alphaproteobacteria</taxon>
        <taxon>Geminicoccales</taxon>
        <taxon>Geminicoccaceae</taxon>
        <taxon>Tistrella</taxon>
    </lineage>
</organism>